<protein>
    <submittedName>
        <fullName evidence="1">Uncharacterized protein</fullName>
    </submittedName>
</protein>
<dbReference type="AlphaFoldDB" id="A0A192GY37"/>
<gene>
    <name evidence="1" type="ORF">AYR53_00845</name>
</gene>
<organism evidence="1 2">
    <name type="scientific">Loigolactobacillus backii</name>
    <dbReference type="NCBI Taxonomy" id="375175"/>
    <lineage>
        <taxon>Bacteria</taxon>
        <taxon>Bacillati</taxon>
        <taxon>Bacillota</taxon>
        <taxon>Bacilli</taxon>
        <taxon>Lactobacillales</taxon>
        <taxon>Lactobacillaceae</taxon>
        <taxon>Loigolactobacillus</taxon>
    </lineage>
</organism>
<evidence type="ECO:0000313" key="2">
    <source>
        <dbReference type="Proteomes" id="UP000078582"/>
    </source>
</evidence>
<dbReference type="RefSeq" id="WP_068279876.1">
    <property type="nucleotide sequence ID" value="NZ_CP014873.1"/>
</dbReference>
<sequence length="197" mass="23035">MTALEISGRTYSELPIPDDYQLVYDRIVTRDGEKIHLRRYQPADLKEEALERERVVVLCRDDGYVLTYNALIHPGTGKLPSEKEAWAKAERVWQEVDPKYRERLERMETSRQERSYVNAAGKTITVPIIWAKYADLQSEGNYCWVGLGANNEVLEFERDSYWDYDAARQKSEMWNYDDWILARRGDGPQLDPPRALA</sequence>
<name>A0A192GY37_9LACO</name>
<proteinExistence type="predicted"/>
<dbReference type="Proteomes" id="UP000078582">
    <property type="component" value="Chromosome"/>
</dbReference>
<keyword evidence="2" id="KW-1185">Reference proteome</keyword>
<reference evidence="1 2" key="1">
    <citation type="submission" date="2016-03" db="EMBL/GenBank/DDBJ databases">
        <title>Pediococcus and Lactobacillus from brewery environment - whole genome sequencing and assembly.</title>
        <authorList>
            <person name="Behr J."/>
            <person name="Geissler A.J."/>
            <person name="Vogel R.F."/>
        </authorList>
    </citation>
    <scope>NUCLEOTIDE SEQUENCE [LARGE SCALE GENOMIC DNA]</scope>
    <source>
        <strain evidence="1 2">TMW 1.1989</strain>
    </source>
</reference>
<accession>A0A192GY37</accession>
<dbReference type="OrthoDB" id="7061608at2"/>
<dbReference type="GeneID" id="42980783"/>
<dbReference type="EMBL" id="CP014873">
    <property type="protein sequence ID" value="ANK61429.1"/>
    <property type="molecule type" value="Genomic_DNA"/>
</dbReference>
<evidence type="ECO:0000313" key="1">
    <source>
        <dbReference type="EMBL" id="ANK61429.1"/>
    </source>
</evidence>